<accession>A0ABS8MHK9</accession>
<keyword evidence="8" id="KW-1185">Reference proteome</keyword>
<dbReference type="SUPFAM" id="SSF56954">
    <property type="entry name" value="Outer membrane efflux proteins (OEP)"/>
    <property type="match status" value="1"/>
</dbReference>
<dbReference type="PANTHER" id="PTHR30026">
    <property type="entry name" value="OUTER MEMBRANE PROTEIN TOLC"/>
    <property type="match status" value="1"/>
</dbReference>
<evidence type="ECO:0000256" key="3">
    <source>
        <dbReference type="ARBA" id="ARBA00022692"/>
    </source>
</evidence>
<keyword evidence="3" id="KW-0812">Transmembrane</keyword>
<evidence type="ECO:0000256" key="5">
    <source>
        <dbReference type="ARBA" id="ARBA00023237"/>
    </source>
</evidence>
<evidence type="ECO:0000256" key="2">
    <source>
        <dbReference type="ARBA" id="ARBA00022452"/>
    </source>
</evidence>
<keyword evidence="4" id="KW-0472">Membrane</keyword>
<comment type="subcellular location">
    <subcellularLocation>
        <location evidence="1">Cell outer membrane</location>
    </subcellularLocation>
</comment>
<dbReference type="RefSeq" id="WP_230038353.1">
    <property type="nucleotide sequence ID" value="NZ_JAJJMM010000001.1"/>
</dbReference>
<organism evidence="7 8">
    <name type="scientific">Flavobacterium piscisymbiosum</name>
    <dbReference type="NCBI Taxonomy" id="2893753"/>
    <lineage>
        <taxon>Bacteria</taxon>
        <taxon>Pseudomonadati</taxon>
        <taxon>Bacteroidota</taxon>
        <taxon>Flavobacteriia</taxon>
        <taxon>Flavobacteriales</taxon>
        <taxon>Flavobacteriaceae</taxon>
        <taxon>Flavobacterium</taxon>
    </lineage>
</organism>
<keyword evidence="6" id="KW-0732">Signal</keyword>
<dbReference type="EMBL" id="JAJJMM010000001">
    <property type="protein sequence ID" value="MCC9064974.1"/>
    <property type="molecule type" value="Genomic_DNA"/>
</dbReference>
<dbReference type="InterPro" id="IPR051906">
    <property type="entry name" value="TolC-like"/>
</dbReference>
<name>A0ABS8MHK9_9FLAO</name>
<evidence type="ECO:0000256" key="6">
    <source>
        <dbReference type="SAM" id="SignalP"/>
    </source>
</evidence>
<evidence type="ECO:0000256" key="4">
    <source>
        <dbReference type="ARBA" id="ARBA00023136"/>
    </source>
</evidence>
<evidence type="ECO:0000313" key="7">
    <source>
        <dbReference type="EMBL" id="MCC9064974.1"/>
    </source>
</evidence>
<reference evidence="7" key="1">
    <citation type="submission" date="2021-11" db="EMBL/GenBank/DDBJ databases">
        <title>Description of novel Flavobacterium species.</title>
        <authorList>
            <person name="Saticioglu I.B."/>
            <person name="Ay H."/>
            <person name="Altun S."/>
            <person name="Duman M."/>
        </authorList>
    </citation>
    <scope>NUCLEOTIDE SEQUENCE</scope>
    <source>
        <strain evidence="7">F-30</strain>
    </source>
</reference>
<feature type="chain" id="PRO_5045404504" evidence="6">
    <location>
        <begin position="24"/>
        <end position="446"/>
    </location>
</feature>
<feature type="signal peptide" evidence="6">
    <location>
        <begin position="1"/>
        <end position="23"/>
    </location>
</feature>
<dbReference type="Gene3D" id="1.20.1600.10">
    <property type="entry name" value="Outer membrane efflux proteins (OEP)"/>
    <property type="match status" value="1"/>
</dbReference>
<proteinExistence type="predicted"/>
<dbReference type="PANTHER" id="PTHR30026:SF23">
    <property type="entry name" value="TO APRF-PUTATIVE OUTER MEMBRANE EFFLUX PROTEIN OR SECRETED ALKALINE PHOSPHATASE-RELATED"/>
    <property type="match status" value="1"/>
</dbReference>
<protein>
    <submittedName>
        <fullName evidence="7">TolC family protein</fullName>
    </submittedName>
</protein>
<evidence type="ECO:0000313" key="8">
    <source>
        <dbReference type="Proteomes" id="UP001430679"/>
    </source>
</evidence>
<evidence type="ECO:0000256" key="1">
    <source>
        <dbReference type="ARBA" id="ARBA00004442"/>
    </source>
</evidence>
<comment type="caution">
    <text evidence="7">The sequence shown here is derived from an EMBL/GenBank/DDBJ whole genome shotgun (WGS) entry which is preliminary data.</text>
</comment>
<keyword evidence="5" id="KW-0998">Cell outer membrane</keyword>
<sequence>MFIDKSKKLIYLLLTLQTSFLFAQNKLIPNAESKPLSIDQMWANVIDNSRKIHLNTLESTIAEEEISEIKIERLPEITLKGNYEYATNIPVYENGLFSKPTQHEVIHWLYKVSTDMYLNIYNGNKLNLKIDKKKTLSDIAKVQKDMTVSEIKLQGAIYYLSLQRCHIFKELMIKDIANQEKQLLEIKALYKNGVILKSDVLRVELKLSNQKMMLVKIENDIAIANQKLNILIGLPDLELVNPYQELDPALFELQSYESYLEVAQKKSYDYHISEKTVDLRKIELKSTKANVKPKIGMYGEFYLANPQIFLYPYSPSNYTLGIFGVRASIPISELYINRPKVKVAQLNLEKEEVEHHHIDDKIRQQVYENYLRFKESLIKIDVARNDVAQSTENARIVKQNYFNQAALITDLLDADIQLLQSRFDFASTKIAAQIQYYQLQNVLGTL</sequence>
<gene>
    <name evidence="7" type="ORF">LNP81_18360</name>
</gene>
<keyword evidence="2" id="KW-1134">Transmembrane beta strand</keyword>
<dbReference type="Proteomes" id="UP001430679">
    <property type="component" value="Unassembled WGS sequence"/>
</dbReference>